<feature type="region of interest" description="Disordered" evidence="1">
    <location>
        <begin position="25"/>
        <end position="95"/>
    </location>
</feature>
<evidence type="ECO:0000313" key="4">
    <source>
        <dbReference type="Proteomes" id="UP000663829"/>
    </source>
</evidence>
<feature type="compositionally biased region" description="Polar residues" evidence="1">
    <location>
        <begin position="67"/>
        <end position="89"/>
    </location>
</feature>
<name>A0A814A3J6_9BILA</name>
<dbReference type="EMBL" id="CAJOBC010001616">
    <property type="protein sequence ID" value="CAF3688708.1"/>
    <property type="molecule type" value="Genomic_DNA"/>
</dbReference>
<dbReference type="Proteomes" id="UP000663829">
    <property type="component" value="Unassembled WGS sequence"/>
</dbReference>
<keyword evidence="4" id="KW-1185">Reference proteome</keyword>
<dbReference type="EMBL" id="CAJNOQ010001616">
    <property type="protein sequence ID" value="CAF0907120.1"/>
    <property type="molecule type" value="Genomic_DNA"/>
</dbReference>
<dbReference type="Proteomes" id="UP000681722">
    <property type="component" value="Unassembled WGS sequence"/>
</dbReference>
<evidence type="ECO:0000256" key="1">
    <source>
        <dbReference type="SAM" id="MobiDB-lite"/>
    </source>
</evidence>
<proteinExistence type="predicted"/>
<organism evidence="2 4">
    <name type="scientific">Didymodactylos carnosus</name>
    <dbReference type="NCBI Taxonomy" id="1234261"/>
    <lineage>
        <taxon>Eukaryota</taxon>
        <taxon>Metazoa</taxon>
        <taxon>Spiralia</taxon>
        <taxon>Gnathifera</taxon>
        <taxon>Rotifera</taxon>
        <taxon>Eurotatoria</taxon>
        <taxon>Bdelloidea</taxon>
        <taxon>Philodinida</taxon>
        <taxon>Philodinidae</taxon>
        <taxon>Didymodactylos</taxon>
    </lineage>
</organism>
<evidence type="ECO:0000313" key="3">
    <source>
        <dbReference type="EMBL" id="CAF3688708.1"/>
    </source>
</evidence>
<sequence length="95" mass="10031">KISNSIHVISINKVDKHSSYLTFKMSSNQSSDVTHDRTAKTEDSTKADTSNADETHNASATARDGSNAGTTVSDASGTLSHSGPTTSNDNGERKF</sequence>
<dbReference type="AlphaFoldDB" id="A0A814A3J6"/>
<gene>
    <name evidence="2" type="ORF">GPM918_LOCUS8950</name>
    <name evidence="3" type="ORF">SRO942_LOCUS8951</name>
</gene>
<reference evidence="2" key="1">
    <citation type="submission" date="2021-02" db="EMBL/GenBank/DDBJ databases">
        <authorList>
            <person name="Nowell W R."/>
        </authorList>
    </citation>
    <scope>NUCLEOTIDE SEQUENCE</scope>
</reference>
<protein>
    <submittedName>
        <fullName evidence="2">Uncharacterized protein</fullName>
    </submittedName>
</protein>
<accession>A0A814A3J6</accession>
<evidence type="ECO:0000313" key="2">
    <source>
        <dbReference type="EMBL" id="CAF0907120.1"/>
    </source>
</evidence>
<comment type="caution">
    <text evidence="2">The sequence shown here is derived from an EMBL/GenBank/DDBJ whole genome shotgun (WGS) entry which is preliminary data.</text>
</comment>
<feature type="non-terminal residue" evidence="2">
    <location>
        <position position="1"/>
    </location>
</feature>
<feature type="compositionally biased region" description="Polar residues" evidence="1">
    <location>
        <begin position="47"/>
        <end position="60"/>
    </location>
</feature>
<feature type="compositionally biased region" description="Basic and acidic residues" evidence="1">
    <location>
        <begin position="33"/>
        <end position="46"/>
    </location>
</feature>